<dbReference type="InterPro" id="IPR039422">
    <property type="entry name" value="MarR/SlyA-like"/>
</dbReference>
<protein>
    <submittedName>
        <fullName evidence="5">Transcriptional regulator, MarR family</fullName>
    </submittedName>
</protein>
<dbReference type="PROSITE" id="PS01117">
    <property type="entry name" value="HTH_MARR_1"/>
    <property type="match status" value="1"/>
</dbReference>
<evidence type="ECO:0000256" key="2">
    <source>
        <dbReference type="ARBA" id="ARBA00023125"/>
    </source>
</evidence>
<accession>A0A3B0RN12</accession>
<organism evidence="5">
    <name type="scientific">hydrothermal vent metagenome</name>
    <dbReference type="NCBI Taxonomy" id="652676"/>
    <lineage>
        <taxon>unclassified sequences</taxon>
        <taxon>metagenomes</taxon>
        <taxon>ecological metagenomes</taxon>
    </lineage>
</organism>
<dbReference type="SMART" id="SM00347">
    <property type="entry name" value="HTH_MARR"/>
    <property type="match status" value="1"/>
</dbReference>
<dbReference type="PANTHER" id="PTHR33164">
    <property type="entry name" value="TRANSCRIPTIONAL REGULATOR, MARR FAMILY"/>
    <property type="match status" value="1"/>
</dbReference>
<dbReference type="PRINTS" id="PR00598">
    <property type="entry name" value="HTHMARR"/>
</dbReference>
<keyword evidence="1" id="KW-0805">Transcription regulation</keyword>
<keyword evidence="3" id="KW-0804">Transcription</keyword>
<feature type="domain" description="HTH marR-type" evidence="4">
    <location>
        <begin position="18"/>
        <end position="152"/>
    </location>
</feature>
<proteinExistence type="predicted"/>
<evidence type="ECO:0000259" key="4">
    <source>
        <dbReference type="PROSITE" id="PS50995"/>
    </source>
</evidence>
<dbReference type="PANTHER" id="PTHR33164:SF43">
    <property type="entry name" value="HTH-TYPE TRANSCRIPTIONAL REPRESSOR YETL"/>
    <property type="match status" value="1"/>
</dbReference>
<dbReference type="GO" id="GO:0003700">
    <property type="term" value="F:DNA-binding transcription factor activity"/>
    <property type="evidence" value="ECO:0007669"/>
    <property type="project" value="InterPro"/>
</dbReference>
<dbReference type="Pfam" id="PF01047">
    <property type="entry name" value="MarR"/>
    <property type="match status" value="1"/>
</dbReference>
<dbReference type="InterPro" id="IPR023187">
    <property type="entry name" value="Tscrpt_reg_MarR-type_CS"/>
</dbReference>
<dbReference type="Gene3D" id="1.10.10.10">
    <property type="entry name" value="Winged helix-like DNA-binding domain superfamily/Winged helix DNA-binding domain"/>
    <property type="match status" value="1"/>
</dbReference>
<dbReference type="InterPro" id="IPR036388">
    <property type="entry name" value="WH-like_DNA-bd_sf"/>
</dbReference>
<dbReference type="EMBL" id="UOEC01000123">
    <property type="protein sequence ID" value="VAV94924.1"/>
    <property type="molecule type" value="Genomic_DNA"/>
</dbReference>
<evidence type="ECO:0000256" key="3">
    <source>
        <dbReference type="ARBA" id="ARBA00023163"/>
    </source>
</evidence>
<dbReference type="AlphaFoldDB" id="A0A3B0RN12"/>
<dbReference type="SUPFAM" id="SSF46785">
    <property type="entry name" value="Winged helix' DNA-binding domain"/>
    <property type="match status" value="1"/>
</dbReference>
<dbReference type="PROSITE" id="PS50995">
    <property type="entry name" value="HTH_MARR_2"/>
    <property type="match status" value="1"/>
</dbReference>
<sequence length="159" mass="18142">MVARKIELKQVGDPAKTRLRLWIRLLRASRFVEAEVRERLRCEFDVTLPRFDVMAALYRHPAGMKMSGLSRFLMVSNGNVTGIVDRLVKDGLVIRSQPDGDRRSWTIKLTNSGISAFETMANVHQVWINDLFKEISLEDAKMAEAILDTVVVGRQVRDD</sequence>
<dbReference type="InterPro" id="IPR000835">
    <property type="entry name" value="HTH_MarR-typ"/>
</dbReference>
<gene>
    <name evidence="5" type="ORF">MNBD_ALPHA08-1025</name>
</gene>
<dbReference type="GO" id="GO:0003677">
    <property type="term" value="F:DNA binding"/>
    <property type="evidence" value="ECO:0007669"/>
    <property type="project" value="UniProtKB-KW"/>
</dbReference>
<keyword evidence="2" id="KW-0238">DNA-binding</keyword>
<dbReference type="InterPro" id="IPR036390">
    <property type="entry name" value="WH_DNA-bd_sf"/>
</dbReference>
<evidence type="ECO:0000256" key="1">
    <source>
        <dbReference type="ARBA" id="ARBA00023015"/>
    </source>
</evidence>
<dbReference type="GO" id="GO:0006950">
    <property type="term" value="P:response to stress"/>
    <property type="evidence" value="ECO:0007669"/>
    <property type="project" value="TreeGrafter"/>
</dbReference>
<evidence type="ECO:0000313" key="5">
    <source>
        <dbReference type="EMBL" id="VAV94924.1"/>
    </source>
</evidence>
<name>A0A3B0RN12_9ZZZZ</name>
<reference evidence="5" key="1">
    <citation type="submission" date="2018-06" db="EMBL/GenBank/DDBJ databases">
        <authorList>
            <person name="Zhirakovskaya E."/>
        </authorList>
    </citation>
    <scope>NUCLEOTIDE SEQUENCE</scope>
</reference>